<keyword evidence="1" id="KW-0175">Coiled coil</keyword>
<organism evidence="2 3">
    <name type="scientific">Stephanodiscus triporus</name>
    <dbReference type="NCBI Taxonomy" id="2934178"/>
    <lineage>
        <taxon>Eukaryota</taxon>
        <taxon>Sar</taxon>
        <taxon>Stramenopiles</taxon>
        <taxon>Ochrophyta</taxon>
        <taxon>Bacillariophyta</taxon>
        <taxon>Coscinodiscophyceae</taxon>
        <taxon>Thalassiosirophycidae</taxon>
        <taxon>Stephanodiscales</taxon>
        <taxon>Stephanodiscaceae</taxon>
        <taxon>Stephanodiscus</taxon>
    </lineage>
</organism>
<dbReference type="AlphaFoldDB" id="A0ABD3MYF4"/>
<sequence>MNSHEHLYEKLNTVHASLRKEKDDAYRTMQLAEQRLQLARQDREAAEKKGNETRAQLRQLKDRVDEMKRSNAAADAENKQMEKEFNFQHSELQIKKEKLSRLEDKRAIEANGRHSSVTAARDMLRRLREDSSKNDAGSTYANLSTDEKRRKLEHAMELDGGERLLRNFPDLVKMRREQKAREVKELETRNASLRRIIAGYQNALGTESMGQ</sequence>
<evidence type="ECO:0000256" key="1">
    <source>
        <dbReference type="SAM" id="Coils"/>
    </source>
</evidence>
<protein>
    <recommendedName>
        <fullName evidence="4">Centrosomal protein of 162 kDa</fullName>
    </recommendedName>
</protein>
<accession>A0ABD3MYF4</accession>
<name>A0ABD3MYF4_9STRA</name>
<dbReference type="Proteomes" id="UP001530315">
    <property type="component" value="Unassembled WGS sequence"/>
</dbReference>
<feature type="coiled-coil region" evidence="1">
    <location>
        <begin position="176"/>
        <end position="203"/>
    </location>
</feature>
<evidence type="ECO:0008006" key="4">
    <source>
        <dbReference type="Google" id="ProtNLM"/>
    </source>
</evidence>
<evidence type="ECO:0000313" key="2">
    <source>
        <dbReference type="EMBL" id="KAL3765495.1"/>
    </source>
</evidence>
<comment type="caution">
    <text evidence="2">The sequence shown here is derived from an EMBL/GenBank/DDBJ whole genome shotgun (WGS) entry which is preliminary data.</text>
</comment>
<keyword evidence="3" id="KW-1185">Reference proteome</keyword>
<evidence type="ECO:0000313" key="3">
    <source>
        <dbReference type="Proteomes" id="UP001530315"/>
    </source>
</evidence>
<dbReference type="EMBL" id="JALLAZ020001749">
    <property type="protein sequence ID" value="KAL3765495.1"/>
    <property type="molecule type" value="Genomic_DNA"/>
</dbReference>
<reference evidence="2 3" key="1">
    <citation type="submission" date="2024-10" db="EMBL/GenBank/DDBJ databases">
        <title>Updated reference genomes for cyclostephanoid diatoms.</title>
        <authorList>
            <person name="Roberts W.R."/>
            <person name="Alverson A.J."/>
        </authorList>
    </citation>
    <scope>NUCLEOTIDE SEQUENCE [LARGE SCALE GENOMIC DNA]</scope>
    <source>
        <strain evidence="2 3">AJA276-08</strain>
    </source>
</reference>
<gene>
    <name evidence="2" type="ORF">ACHAW5_007378</name>
</gene>
<proteinExistence type="predicted"/>
<feature type="coiled-coil region" evidence="1">
    <location>
        <begin position="15"/>
        <end position="84"/>
    </location>
</feature>